<evidence type="ECO:0000256" key="11">
    <source>
        <dbReference type="ARBA" id="ARBA00031731"/>
    </source>
</evidence>
<evidence type="ECO:0000256" key="9">
    <source>
        <dbReference type="ARBA" id="ARBA00022833"/>
    </source>
</evidence>
<feature type="domain" description="SP-RING-type" evidence="14">
    <location>
        <begin position="115"/>
        <end position="198"/>
    </location>
</feature>
<keyword evidence="6" id="KW-0479">Metal-binding</keyword>
<dbReference type="PANTHER" id="PTHR21330">
    <property type="entry name" value="E3 SUMO-PROTEIN LIGASE NSE2"/>
    <property type="match status" value="1"/>
</dbReference>
<evidence type="ECO:0000256" key="3">
    <source>
        <dbReference type="ARBA" id="ARBA00008212"/>
    </source>
</evidence>
<dbReference type="HOGENOM" id="CLU_118752_0_0_1"/>
<evidence type="ECO:0000256" key="10">
    <source>
        <dbReference type="ARBA" id="ARBA00023242"/>
    </source>
</evidence>
<reference evidence="15" key="2">
    <citation type="journal article" date="2007" name="Science">
        <title>Genome sequence of Aedes aegypti, a major arbovirus vector.</title>
        <authorList>
            <person name="Nene V."/>
            <person name="Wortman J.R."/>
            <person name="Lawson D."/>
            <person name="Haas B."/>
            <person name="Kodira C."/>
            <person name="Tu Z.J."/>
            <person name="Loftus B."/>
            <person name="Xi Z."/>
            <person name="Megy K."/>
            <person name="Grabherr M."/>
            <person name="Ren Q."/>
            <person name="Zdobnov E.M."/>
            <person name="Lobo N.F."/>
            <person name="Campbell K.S."/>
            <person name="Brown S.E."/>
            <person name="Bonaldo M.F."/>
            <person name="Zhu J."/>
            <person name="Sinkins S.P."/>
            <person name="Hogenkamp D.G."/>
            <person name="Amedeo P."/>
            <person name="Arensburger P."/>
            <person name="Atkinson P.W."/>
            <person name="Bidwell S."/>
            <person name="Biedler J."/>
            <person name="Birney E."/>
            <person name="Bruggner R.V."/>
            <person name="Costas J."/>
            <person name="Coy M.R."/>
            <person name="Crabtree J."/>
            <person name="Crawford M."/>
            <person name="Debruyn B."/>
            <person name="Decaprio D."/>
            <person name="Eiglmeier K."/>
            <person name="Eisenstadt E."/>
            <person name="El-Dorry H."/>
            <person name="Gelbart W.M."/>
            <person name="Gomes S.L."/>
            <person name="Hammond M."/>
            <person name="Hannick L.I."/>
            <person name="Hogan J.R."/>
            <person name="Holmes M.H."/>
            <person name="Jaffe D."/>
            <person name="Johnston J.S."/>
            <person name="Kennedy R.C."/>
            <person name="Koo H."/>
            <person name="Kravitz S."/>
            <person name="Kriventseva E.V."/>
            <person name="Kulp D."/>
            <person name="Labutti K."/>
            <person name="Lee E."/>
            <person name="Li S."/>
            <person name="Lovin D.D."/>
            <person name="Mao C."/>
            <person name="Mauceli E."/>
            <person name="Menck C.F."/>
            <person name="Miller J.R."/>
            <person name="Montgomery P."/>
            <person name="Mori A."/>
            <person name="Nascimento A.L."/>
            <person name="Naveira H.F."/>
            <person name="Nusbaum C."/>
            <person name="O'leary S."/>
            <person name="Orvis J."/>
            <person name="Pertea M."/>
            <person name="Quesneville H."/>
            <person name="Reidenbach K.R."/>
            <person name="Rogers Y.H."/>
            <person name="Roth C.W."/>
            <person name="Schneider J.R."/>
            <person name="Schatz M."/>
            <person name="Shumway M."/>
            <person name="Stanke M."/>
            <person name="Stinson E.O."/>
            <person name="Tubio J.M."/>
            <person name="Vanzee J.P."/>
            <person name="Verjovski-Almeida S."/>
            <person name="Werner D."/>
            <person name="White O."/>
            <person name="Wyder S."/>
            <person name="Zeng Q."/>
            <person name="Zhao Q."/>
            <person name="Zhao Y."/>
            <person name="Hill C.A."/>
            <person name="Raikhel A.S."/>
            <person name="Soares M.B."/>
            <person name="Knudson D.L."/>
            <person name="Lee N.H."/>
            <person name="Galagan J."/>
            <person name="Salzberg S.L."/>
            <person name="Paulsen I.T."/>
            <person name="Dimopoulos G."/>
            <person name="Collins F.H."/>
            <person name="Birren B."/>
            <person name="Fraser-Liggett C.M."/>
            <person name="Severson D.W."/>
        </authorList>
    </citation>
    <scope>NUCLEOTIDE SEQUENCE [LARGE SCALE GENOMIC DNA]</scope>
    <source>
        <strain evidence="15">Liverpool</strain>
    </source>
</reference>
<dbReference type="Gene3D" id="3.30.40.10">
    <property type="entry name" value="Zinc/RING finger domain, C3HC4 (zinc finger)"/>
    <property type="match status" value="1"/>
</dbReference>
<dbReference type="GO" id="GO:0061665">
    <property type="term" value="F:SUMO ligase activity"/>
    <property type="evidence" value="ECO:0007669"/>
    <property type="project" value="TreeGrafter"/>
</dbReference>
<dbReference type="SUPFAM" id="SSF57850">
    <property type="entry name" value="RING/U-box"/>
    <property type="match status" value="1"/>
</dbReference>
<dbReference type="CDD" id="cd16651">
    <property type="entry name" value="SPL-RING_NSE2"/>
    <property type="match status" value="1"/>
</dbReference>
<evidence type="ECO:0000313" key="16">
    <source>
        <dbReference type="Proteomes" id="UP000682892"/>
    </source>
</evidence>
<keyword evidence="9" id="KW-0862">Zinc</keyword>
<evidence type="ECO:0000256" key="13">
    <source>
        <dbReference type="PROSITE-ProRule" id="PRU00452"/>
    </source>
</evidence>
<comment type="similarity">
    <text evidence="3">Belongs to the NSE2 family.</text>
</comment>
<keyword evidence="10" id="KW-0539">Nucleus</keyword>
<gene>
    <name evidence="15" type="ORF">AaeL_AAEL001425</name>
</gene>
<dbReference type="InterPro" id="IPR013083">
    <property type="entry name" value="Znf_RING/FYVE/PHD"/>
</dbReference>
<accession>A0A1S4EYQ4</accession>
<dbReference type="UniPathway" id="UPA00886"/>
<dbReference type="OMA" id="MNMFEAN"/>
<dbReference type="OrthoDB" id="26899at2759"/>
<dbReference type="GO" id="GO:0008270">
    <property type="term" value="F:zinc ion binding"/>
    <property type="evidence" value="ECO:0007669"/>
    <property type="project" value="UniProtKB-KW"/>
</dbReference>
<keyword evidence="5" id="KW-0808">Transferase</keyword>
<dbReference type="Pfam" id="PF11789">
    <property type="entry name" value="zf-Nse"/>
    <property type="match status" value="1"/>
</dbReference>
<dbReference type="InterPro" id="IPR026846">
    <property type="entry name" value="Nse2(Mms21)"/>
</dbReference>
<comment type="subcellular location">
    <subcellularLocation>
        <location evidence="1">Nucleus</location>
    </subcellularLocation>
</comment>
<evidence type="ECO:0000256" key="6">
    <source>
        <dbReference type="ARBA" id="ARBA00022723"/>
    </source>
</evidence>
<keyword evidence="7 13" id="KW-0863">Zinc-finger</keyword>
<dbReference type="PANTHER" id="PTHR21330:SF1">
    <property type="entry name" value="E3 SUMO-PROTEIN LIGASE NSE2"/>
    <property type="match status" value="1"/>
</dbReference>
<evidence type="ECO:0000256" key="1">
    <source>
        <dbReference type="ARBA" id="ARBA00004123"/>
    </source>
</evidence>
<name>A0A1S4EYQ4_AEDAE</name>
<reference evidence="15" key="1">
    <citation type="submission" date="2005-10" db="EMBL/GenBank/DDBJ databases">
        <authorList>
            <person name="Loftus B.J."/>
            <person name="Nene V.M."/>
            <person name="Hannick L.I."/>
            <person name="Bidwell S."/>
            <person name="Haas B."/>
            <person name="Amedeo P."/>
            <person name="Orvis J."/>
            <person name="Wortman J.R."/>
            <person name="White O.R."/>
            <person name="Salzberg S."/>
            <person name="Shumway M."/>
            <person name="Koo H."/>
            <person name="Zhao Y."/>
            <person name="Holmes M."/>
            <person name="Miller J."/>
            <person name="Schatz M."/>
            <person name="Pop M."/>
            <person name="Pai G."/>
            <person name="Utterback T."/>
            <person name="Rogers Y.-H."/>
            <person name="Kravitz S."/>
            <person name="Fraser C.M."/>
        </authorList>
    </citation>
    <scope>NUCLEOTIDE SEQUENCE</scope>
    <source>
        <strain evidence="15">Liverpool</strain>
    </source>
</reference>
<dbReference type="EMBL" id="CH477217">
    <property type="protein sequence ID" value="EAT47491.1"/>
    <property type="molecule type" value="Genomic_DNA"/>
</dbReference>
<dbReference type="KEGG" id="aag:5570516"/>
<dbReference type="InterPro" id="IPR004181">
    <property type="entry name" value="Znf_MIZ"/>
</dbReference>
<proteinExistence type="inferred from homology"/>
<evidence type="ECO:0000256" key="7">
    <source>
        <dbReference type="ARBA" id="ARBA00022771"/>
    </source>
</evidence>
<dbReference type="GO" id="GO:0030915">
    <property type="term" value="C:Smc5-Smc6 complex"/>
    <property type="evidence" value="ECO:0007669"/>
    <property type="project" value="InterPro"/>
</dbReference>
<evidence type="ECO:0000256" key="5">
    <source>
        <dbReference type="ARBA" id="ARBA00022679"/>
    </source>
</evidence>
<evidence type="ECO:0000256" key="12">
    <source>
        <dbReference type="ARBA" id="ARBA00032533"/>
    </source>
</evidence>
<protein>
    <recommendedName>
        <fullName evidence="4">E3 SUMO-protein ligase NSE2</fullName>
    </recommendedName>
    <alternativeName>
        <fullName evidence="11">E3 SUMO-protein transferase NSE2</fullName>
    </alternativeName>
    <alternativeName>
        <fullName evidence="12">Non-structural maintenance of chromosomes element 2 homolog</fullName>
    </alternativeName>
</protein>
<reference evidence="15" key="3">
    <citation type="submission" date="2012-09" db="EMBL/GenBank/DDBJ databases">
        <authorList>
            <consortium name="VectorBase"/>
        </authorList>
    </citation>
    <scope>NUCLEOTIDE SEQUENCE</scope>
    <source>
        <strain evidence="15">Liverpool</strain>
    </source>
</reference>
<evidence type="ECO:0000256" key="4">
    <source>
        <dbReference type="ARBA" id="ARBA00020923"/>
    </source>
</evidence>
<dbReference type="AlphaFoldDB" id="A0A1S4EYQ4"/>
<evidence type="ECO:0000259" key="14">
    <source>
        <dbReference type="PROSITE" id="PS51044"/>
    </source>
</evidence>
<organism evidence="15 16">
    <name type="scientific">Aedes aegypti</name>
    <name type="common">Yellowfever mosquito</name>
    <name type="synonym">Culex aegypti</name>
    <dbReference type="NCBI Taxonomy" id="7159"/>
    <lineage>
        <taxon>Eukaryota</taxon>
        <taxon>Metazoa</taxon>
        <taxon>Ecdysozoa</taxon>
        <taxon>Arthropoda</taxon>
        <taxon>Hexapoda</taxon>
        <taxon>Insecta</taxon>
        <taxon>Pterygota</taxon>
        <taxon>Neoptera</taxon>
        <taxon>Endopterygota</taxon>
        <taxon>Diptera</taxon>
        <taxon>Nematocera</taxon>
        <taxon>Culicoidea</taxon>
        <taxon>Culicidae</taxon>
        <taxon>Culicinae</taxon>
        <taxon>Aedini</taxon>
        <taxon>Aedes</taxon>
        <taxon>Stegomyia</taxon>
    </lineage>
</organism>
<dbReference type="GO" id="GO:0016925">
    <property type="term" value="P:protein sumoylation"/>
    <property type="evidence" value="ECO:0007669"/>
    <property type="project" value="UniProtKB-UniPathway"/>
</dbReference>
<evidence type="ECO:0000256" key="2">
    <source>
        <dbReference type="ARBA" id="ARBA00004718"/>
    </source>
</evidence>
<evidence type="ECO:0000313" key="15">
    <source>
        <dbReference type="EMBL" id="EAT47491.1"/>
    </source>
</evidence>
<dbReference type="PROSITE" id="PS51044">
    <property type="entry name" value="ZF_SP_RING"/>
    <property type="match status" value="1"/>
</dbReference>
<dbReference type="GO" id="GO:0000724">
    <property type="term" value="P:double-strand break repair via homologous recombination"/>
    <property type="evidence" value="ECO:0007669"/>
    <property type="project" value="InterPro"/>
</dbReference>
<sequence length="202" mass="23034">MADMFSNNLDKIFESISNTVKLAKEYGTAEHKNIKTYSALAEKLVAIEQKFNGHNKALQAASNEVSLEEFDRRYQSSLPAGKSNVKQLKRYKEFIAHTASILDVDGLPGGPSVHSEDEEMQMEEAIQDMDPITKRPLEVPVRNKLCKHVYEKSSIEQLIRTNPRTRCPVMGCAAMQYVTLADLQEDEKLRQALMLQRQREYL</sequence>
<keyword evidence="8" id="KW-0833">Ubl conjugation pathway</keyword>
<evidence type="ECO:0000256" key="8">
    <source>
        <dbReference type="ARBA" id="ARBA00022786"/>
    </source>
</evidence>
<dbReference type="Proteomes" id="UP000682892">
    <property type="component" value="Unassembled WGS sequence"/>
</dbReference>
<dbReference type="GO" id="GO:0005634">
    <property type="term" value="C:nucleus"/>
    <property type="evidence" value="ECO:0007669"/>
    <property type="project" value="UniProtKB-SubCell"/>
</dbReference>
<comment type="pathway">
    <text evidence="2">Protein modification; protein sumoylation.</text>
</comment>